<dbReference type="KEGG" id="senf:GJR95_23725"/>
<feature type="domain" description="Alpha-L-rhamnosidase C-terminal" evidence="6">
    <location>
        <begin position="657"/>
        <end position="721"/>
    </location>
</feature>
<dbReference type="Proteomes" id="UP000464577">
    <property type="component" value="Chromosome"/>
</dbReference>
<organism evidence="7 8">
    <name type="scientific">Spirosoma endbachense</name>
    <dbReference type="NCBI Taxonomy" id="2666025"/>
    <lineage>
        <taxon>Bacteria</taxon>
        <taxon>Pseudomonadati</taxon>
        <taxon>Bacteroidota</taxon>
        <taxon>Cytophagia</taxon>
        <taxon>Cytophagales</taxon>
        <taxon>Cytophagaceae</taxon>
        <taxon>Spirosoma</taxon>
    </lineage>
</organism>
<dbReference type="Pfam" id="PF17390">
    <property type="entry name" value="Bac_rhamnosid_C"/>
    <property type="match status" value="1"/>
</dbReference>
<protein>
    <recommendedName>
        <fullName evidence="2">alpha-L-rhamnosidase</fullName>
        <ecNumber evidence="2">3.2.1.40</ecNumber>
    </recommendedName>
</protein>
<comment type="catalytic activity">
    <reaction evidence="1">
        <text>Hydrolysis of terminal non-reducing alpha-L-rhamnose residues in alpha-L-rhamnosides.</text>
        <dbReference type="EC" id="3.2.1.40"/>
    </reaction>
</comment>
<dbReference type="Pfam" id="PF25788">
    <property type="entry name" value="Ig_Rha78A_N"/>
    <property type="match status" value="1"/>
</dbReference>
<feature type="signal peptide" evidence="4">
    <location>
        <begin position="1"/>
        <end position="24"/>
    </location>
</feature>
<dbReference type="AlphaFoldDB" id="A0A6P1VZT5"/>
<keyword evidence="8" id="KW-1185">Reference proteome</keyword>
<dbReference type="Gene3D" id="2.60.420.10">
    <property type="entry name" value="Maltose phosphorylase, domain 3"/>
    <property type="match status" value="1"/>
</dbReference>
<dbReference type="EMBL" id="CP045997">
    <property type="protein sequence ID" value="QHV97828.1"/>
    <property type="molecule type" value="Genomic_DNA"/>
</dbReference>
<dbReference type="GO" id="GO:0030596">
    <property type="term" value="F:alpha-L-rhamnosidase activity"/>
    <property type="evidence" value="ECO:0007669"/>
    <property type="project" value="UniProtKB-EC"/>
</dbReference>
<evidence type="ECO:0000256" key="4">
    <source>
        <dbReference type="SAM" id="SignalP"/>
    </source>
</evidence>
<dbReference type="Gene3D" id="2.60.120.260">
    <property type="entry name" value="Galactose-binding domain-like"/>
    <property type="match status" value="1"/>
</dbReference>
<dbReference type="InterPro" id="IPR035396">
    <property type="entry name" value="Bac_rhamnosid6H"/>
</dbReference>
<feature type="domain" description="Alpha-L-rhamnosidase six-hairpin glycosidase" evidence="5">
    <location>
        <begin position="304"/>
        <end position="653"/>
    </location>
</feature>
<keyword evidence="4" id="KW-0732">Signal</keyword>
<dbReference type="GO" id="GO:0005975">
    <property type="term" value="P:carbohydrate metabolic process"/>
    <property type="evidence" value="ECO:0007669"/>
    <property type="project" value="InterPro"/>
</dbReference>
<evidence type="ECO:0000313" key="8">
    <source>
        <dbReference type="Proteomes" id="UP000464577"/>
    </source>
</evidence>
<evidence type="ECO:0000256" key="3">
    <source>
        <dbReference type="ARBA" id="ARBA00022801"/>
    </source>
</evidence>
<evidence type="ECO:0000256" key="1">
    <source>
        <dbReference type="ARBA" id="ARBA00001445"/>
    </source>
</evidence>
<evidence type="ECO:0000259" key="6">
    <source>
        <dbReference type="Pfam" id="PF17390"/>
    </source>
</evidence>
<dbReference type="PANTHER" id="PTHR33307:SF6">
    <property type="entry name" value="ALPHA-RHAMNOSIDASE (EUROFUNG)-RELATED"/>
    <property type="match status" value="1"/>
</dbReference>
<feature type="chain" id="PRO_5026904554" description="alpha-L-rhamnosidase" evidence="4">
    <location>
        <begin position="25"/>
        <end position="758"/>
    </location>
</feature>
<dbReference type="InterPro" id="IPR016007">
    <property type="entry name" value="Alpha_rhamnosid"/>
</dbReference>
<dbReference type="SUPFAM" id="SSF48208">
    <property type="entry name" value="Six-hairpin glycosidases"/>
    <property type="match status" value="1"/>
</dbReference>
<evidence type="ECO:0000256" key="2">
    <source>
        <dbReference type="ARBA" id="ARBA00012652"/>
    </source>
</evidence>
<reference evidence="7 8" key="1">
    <citation type="submission" date="2019-11" db="EMBL/GenBank/DDBJ databases">
        <title>Spirosoma endbachense sp. nov., isolated from a natural salt meadow.</title>
        <authorList>
            <person name="Rojas J."/>
            <person name="Ambika Manirajan B."/>
            <person name="Ratering S."/>
            <person name="Suarez C."/>
            <person name="Geissler-Plaum R."/>
            <person name="Schnell S."/>
        </authorList>
    </citation>
    <scope>NUCLEOTIDE SEQUENCE [LARGE SCALE GENOMIC DNA]</scope>
    <source>
        <strain evidence="7 8">I-24</strain>
    </source>
</reference>
<evidence type="ECO:0000313" key="7">
    <source>
        <dbReference type="EMBL" id="QHV97828.1"/>
    </source>
</evidence>
<dbReference type="Gene3D" id="1.50.10.10">
    <property type="match status" value="1"/>
</dbReference>
<dbReference type="Pfam" id="PF17389">
    <property type="entry name" value="Bac_rhamnosid6H"/>
    <property type="match status" value="1"/>
</dbReference>
<accession>A0A6P1VZT5</accession>
<dbReference type="InterPro" id="IPR012341">
    <property type="entry name" value="6hp_glycosidase-like_sf"/>
</dbReference>
<evidence type="ECO:0000259" key="5">
    <source>
        <dbReference type="Pfam" id="PF17389"/>
    </source>
</evidence>
<proteinExistence type="predicted"/>
<dbReference type="PANTHER" id="PTHR33307">
    <property type="entry name" value="ALPHA-RHAMNOSIDASE (EUROFUNG)"/>
    <property type="match status" value="1"/>
</dbReference>
<sequence>MFKSYLIVLVISMAHLAQSQQVTAPQNLRCDLLLHTNTMYANGTAIDKSLESIRNQSKKYQFAAITSKQPTFSWEVDTTIKVISAYRILVASSSQLLENQIADYWNSGKVKSTQSRAIYTGKPLETGKIYYWKVAVWNEKGAMTPFSQAASFYYGEQNPAEFFAHYPLTTELQLPIVVKKTGTDTYFLDFGKDALAQPQLHLTSEVSDSIWIEVGEAIEKPYTIHTNPGRNIRYRKLSLFVEKGTHDYSIQWPADAKRNSRNPILMPDYIGEVYPFRYMSISNVKGELDPKSIQRRMVYYPFDEQASSFTSSDTILNQVWDLCKYSIKATSFTGYYVDGDRERIPYEADALINQLSHYAVDAEYSMARRTMTYLLYHPTWPTEWSLQNVLIAWNDYLYTGDDRLLMTYYSELQKKILMPLAGNNGLISTQTNKQTDAFLTSIHITKPFDGRRGLHDNVDWPQTGNYVGSEKEYGGETDGFVYRPYNAVVNAYYYRNMVLMHQIALTLHKTVDAAFYERNARRVYDSFRTAFRDLKTGLIHDGDSTSHTSLHANMFALAFGLVPAEDLNVVKQFIKSRGMACSVYGSQFLLDALYDSGMGDYALELMTATTQRSWYNMIRTGSTITLEAWDKVYKPNLDLNHAWGAAPGNIIVRKLMGVEPLSPGFEQIRIKPQLGKLTFASLKTPTVKGEIAVTYSINEGISTLDVVIPGGTTATLYMPNPLGKTSLSVDGTPIRNESKLGFLLIRNIRSGKHTVVLK</sequence>
<keyword evidence="3" id="KW-0378">Hydrolase</keyword>
<gene>
    <name evidence="7" type="ORF">GJR95_23725</name>
</gene>
<dbReference type="InterPro" id="IPR035398">
    <property type="entry name" value="Bac_rhamnosid_C"/>
</dbReference>
<dbReference type="InterPro" id="IPR008928">
    <property type="entry name" value="6-hairpin_glycosidase_sf"/>
</dbReference>
<dbReference type="InterPro" id="IPR013783">
    <property type="entry name" value="Ig-like_fold"/>
</dbReference>
<dbReference type="Gene3D" id="2.60.40.10">
    <property type="entry name" value="Immunoglobulins"/>
    <property type="match status" value="1"/>
</dbReference>
<name>A0A6P1VZT5_9BACT</name>
<dbReference type="EC" id="3.2.1.40" evidence="2"/>